<sequence>VAPLRANPRPGPASLRRSRGTHDQYRPAVQGVRPESV</sequence>
<feature type="non-terminal residue" evidence="2">
    <location>
        <position position="1"/>
    </location>
</feature>
<reference evidence="2" key="1">
    <citation type="submission" date="2020-02" db="EMBL/GenBank/DDBJ databases">
        <authorList>
            <person name="Meier V. D."/>
        </authorList>
    </citation>
    <scope>NUCLEOTIDE SEQUENCE</scope>
    <source>
        <strain evidence="2">AVDCRST_MAG59</strain>
    </source>
</reference>
<evidence type="ECO:0000313" key="2">
    <source>
        <dbReference type="EMBL" id="CAA9582356.1"/>
    </source>
</evidence>
<proteinExistence type="predicted"/>
<evidence type="ECO:0000256" key="1">
    <source>
        <dbReference type="SAM" id="MobiDB-lite"/>
    </source>
</evidence>
<feature type="non-terminal residue" evidence="2">
    <location>
        <position position="37"/>
    </location>
</feature>
<feature type="region of interest" description="Disordered" evidence="1">
    <location>
        <begin position="1"/>
        <end position="37"/>
    </location>
</feature>
<organism evidence="2">
    <name type="scientific">uncultured Thermomicrobiales bacterium</name>
    <dbReference type="NCBI Taxonomy" id="1645740"/>
    <lineage>
        <taxon>Bacteria</taxon>
        <taxon>Pseudomonadati</taxon>
        <taxon>Thermomicrobiota</taxon>
        <taxon>Thermomicrobia</taxon>
        <taxon>Thermomicrobiales</taxon>
        <taxon>environmental samples</taxon>
    </lineage>
</organism>
<dbReference type="AlphaFoldDB" id="A0A6J4VPY1"/>
<accession>A0A6J4VPY1</accession>
<gene>
    <name evidence="2" type="ORF">AVDCRST_MAG59-4949</name>
</gene>
<dbReference type="EMBL" id="CADCWF010000353">
    <property type="protein sequence ID" value="CAA9582356.1"/>
    <property type="molecule type" value="Genomic_DNA"/>
</dbReference>
<name>A0A6J4VPY1_9BACT</name>
<protein>
    <submittedName>
        <fullName evidence="2">Uncharacterized protein</fullName>
    </submittedName>
</protein>